<accession>A0ABW1GVQ2</accession>
<comment type="caution">
    <text evidence="1">The sequence shown here is derived from an EMBL/GenBank/DDBJ whole genome shotgun (WGS) entry which is preliminary data.</text>
</comment>
<organism evidence="1 2">
    <name type="scientific">Streptomyces pulveraceus</name>
    <dbReference type="NCBI Taxonomy" id="68258"/>
    <lineage>
        <taxon>Bacteria</taxon>
        <taxon>Bacillati</taxon>
        <taxon>Actinomycetota</taxon>
        <taxon>Actinomycetes</taxon>
        <taxon>Kitasatosporales</taxon>
        <taxon>Streptomycetaceae</taxon>
        <taxon>Streptomyces</taxon>
    </lineage>
</organism>
<gene>
    <name evidence="1" type="ORF">ACFP1B_33540</name>
</gene>
<protein>
    <recommendedName>
        <fullName evidence="3">DUF2262 domain-containing protein</fullName>
    </recommendedName>
</protein>
<sequence length="170" mass="18315">MSDNGAPSTGSGTEGPGVGAELPASLLVAGLMLERTESPPSLVCWTGRFPRPAGKDPAGVSLVVEPAAVPEESTLQLAREVVSRFDALVDRALEHCRIRLRERCFALTTEELGWLDLPELPLAVPEATVWADRTWAIRFAESRFRLGDPHGILVTFDGTRPVDVEGIGDE</sequence>
<name>A0ABW1GVQ2_9ACTN</name>
<dbReference type="RefSeq" id="WP_344516506.1">
    <property type="nucleotide sequence ID" value="NZ_BAAATU010000040.1"/>
</dbReference>
<dbReference type="EMBL" id="JBHSPU010000038">
    <property type="protein sequence ID" value="MFC5918318.1"/>
    <property type="molecule type" value="Genomic_DNA"/>
</dbReference>
<keyword evidence="2" id="KW-1185">Reference proteome</keyword>
<dbReference type="Proteomes" id="UP001596200">
    <property type="component" value="Unassembled WGS sequence"/>
</dbReference>
<evidence type="ECO:0000313" key="1">
    <source>
        <dbReference type="EMBL" id="MFC5918318.1"/>
    </source>
</evidence>
<reference evidence="2" key="1">
    <citation type="journal article" date="2019" name="Int. J. Syst. Evol. Microbiol.">
        <title>The Global Catalogue of Microorganisms (GCM) 10K type strain sequencing project: providing services to taxonomists for standard genome sequencing and annotation.</title>
        <authorList>
            <consortium name="The Broad Institute Genomics Platform"/>
            <consortium name="The Broad Institute Genome Sequencing Center for Infectious Disease"/>
            <person name="Wu L."/>
            <person name="Ma J."/>
        </authorList>
    </citation>
    <scope>NUCLEOTIDE SEQUENCE [LARGE SCALE GENOMIC DNA]</scope>
    <source>
        <strain evidence="2">JCM 4147</strain>
    </source>
</reference>
<evidence type="ECO:0008006" key="3">
    <source>
        <dbReference type="Google" id="ProtNLM"/>
    </source>
</evidence>
<evidence type="ECO:0000313" key="2">
    <source>
        <dbReference type="Proteomes" id="UP001596200"/>
    </source>
</evidence>
<proteinExistence type="predicted"/>